<keyword evidence="5" id="KW-1185">Reference proteome</keyword>
<dbReference type="Gene3D" id="3.90.1530.30">
    <property type="match status" value="1"/>
</dbReference>
<dbReference type="EMBL" id="JACICY010000022">
    <property type="protein sequence ID" value="MBB3862765.1"/>
    <property type="molecule type" value="Genomic_DNA"/>
</dbReference>
<dbReference type="NCBIfam" id="TIGR00180">
    <property type="entry name" value="parB_part"/>
    <property type="match status" value="1"/>
</dbReference>
<dbReference type="GO" id="GO:0005694">
    <property type="term" value="C:chromosome"/>
    <property type="evidence" value="ECO:0007669"/>
    <property type="project" value="TreeGrafter"/>
</dbReference>
<proteinExistence type="inferred from homology"/>
<dbReference type="GO" id="GO:0003677">
    <property type="term" value="F:DNA binding"/>
    <property type="evidence" value="ECO:0007669"/>
    <property type="project" value="InterPro"/>
</dbReference>
<dbReference type="InterPro" id="IPR004437">
    <property type="entry name" value="ParB/RepB/Spo0J"/>
</dbReference>
<dbReference type="Proteomes" id="UP000562395">
    <property type="component" value="Unassembled WGS sequence"/>
</dbReference>
<dbReference type="GO" id="GO:0007059">
    <property type="term" value="P:chromosome segregation"/>
    <property type="evidence" value="ECO:0007669"/>
    <property type="project" value="TreeGrafter"/>
</dbReference>
<comment type="similarity">
    <text evidence="1">Belongs to the ParB family.</text>
</comment>
<dbReference type="Pfam" id="PF02195">
    <property type="entry name" value="ParB_N"/>
    <property type="match status" value="1"/>
</dbReference>
<accession>A0A7W5ZZ70</accession>
<gene>
    <name evidence="4" type="ORF">GGQ88_004067</name>
</gene>
<dbReference type="Gene3D" id="1.10.10.2830">
    <property type="match status" value="1"/>
</dbReference>
<dbReference type="InterPro" id="IPR041468">
    <property type="entry name" value="HTH_ParB/Spo0J"/>
</dbReference>
<comment type="caution">
    <text evidence="4">The sequence shown here is derived from an EMBL/GenBank/DDBJ whole genome shotgun (WGS) entry which is preliminary data.</text>
</comment>
<evidence type="ECO:0000256" key="1">
    <source>
        <dbReference type="ARBA" id="ARBA00006295"/>
    </source>
</evidence>
<reference evidence="4 5" key="1">
    <citation type="submission" date="2020-08" db="EMBL/GenBank/DDBJ databases">
        <title>Genomic Encyclopedia of Type Strains, Phase IV (KMG-IV): sequencing the most valuable type-strain genomes for metagenomic binning, comparative biology and taxonomic classification.</title>
        <authorList>
            <person name="Goeker M."/>
        </authorList>
    </citation>
    <scope>NUCLEOTIDE SEQUENCE [LARGE SCALE GENOMIC DNA]</scope>
    <source>
        <strain evidence="4 5">DSM 14552</strain>
    </source>
</reference>
<dbReference type="Pfam" id="PF17762">
    <property type="entry name" value="HTH_ParB"/>
    <property type="match status" value="1"/>
</dbReference>
<name>A0A7W5ZZ70_9SPHN</name>
<dbReference type="PANTHER" id="PTHR33375:SF7">
    <property type="entry name" value="CHROMOSOME 2-PARTITIONING PROTEIN PARB-RELATED"/>
    <property type="match status" value="1"/>
</dbReference>
<organism evidence="4 5">
    <name type="scientific">Novosphingobium hassiacum</name>
    <dbReference type="NCBI Taxonomy" id="173676"/>
    <lineage>
        <taxon>Bacteria</taxon>
        <taxon>Pseudomonadati</taxon>
        <taxon>Pseudomonadota</taxon>
        <taxon>Alphaproteobacteria</taxon>
        <taxon>Sphingomonadales</taxon>
        <taxon>Sphingomonadaceae</taxon>
        <taxon>Novosphingobium</taxon>
    </lineage>
</organism>
<feature type="region of interest" description="Disordered" evidence="2">
    <location>
        <begin position="380"/>
        <end position="413"/>
    </location>
</feature>
<feature type="region of interest" description="Disordered" evidence="2">
    <location>
        <begin position="645"/>
        <end position="693"/>
    </location>
</feature>
<dbReference type="InterPro" id="IPR050336">
    <property type="entry name" value="Chromosome_partition/occlusion"/>
</dbReference>
<evidence type="ECO:0000313" key="5">
    <source>
        <dbReference type="Proteomes" id="UP000562395"/>
    </source>
</evidence>
<evidence type="ECO:0000256" key="2">
    <source>
        <dbReference type="SAM" id="MobiDB-lite"/>
    </source>
</evidence>
<dbReference type="InterPro" id="IPR003115">
    <property type="entry name" value="ParB_N"/>
</dbReference>
<sequence>MNDIQMIPLGKLRLSEANVRKNDSNLFIEEFAASIEAKGLLQNLIVVPAKKKGMFDVTAGGRRLRAFNFLLAGGKIDKGYEVPCRVLDIDAAEQSELSLIENIIRLDMTPTDEIRAYKHFINEGSDLDAIAKRFGRTRRFIEGRMRLADLADPIFTALEEGKITLDVAKAYATSPNHERQMLVWNELSNSWQGNQPDSIRRMITNSAIKSNSPIARLATEAEYLAAGGRIERDLFTDDSSETWIDPEIAQRIAGEKLQTYAAEVAADSGYAWVRPVLETRVPYSASEELHQVHLEQPPLSDEEQVQADQLLETISALEVEGEDVDEDDEVAGADFQARWDAATAAYDAIHDKPPVIPDELKPNVGCFVTISADGTPVIDSGLYSDKPMQRRKAASPGGAEGNGEPADDNKPKPLSQKLVDELAVQRRDILAINLASNPAIALDYMIFAIADAGHTYGPQAHGTTIRAPSPSLYLANYPESPAHVLMADMRETLDTSWTEHDRTVDRFTAFSELDDDAKASWLSYCAARSLEASMGAPRKPGQSGAEPIDLHDHLASLMAINAASHWRPTAANYFDRVSKQTLLAHVGEVGGPTMAASFMGSKKGDLSASCERLFAGETIVAPEVKEAALAWVPAHMRFRALAQSEVGGESEAEPEDEAVAEVSDEPCGGGLPEPGNEDEMSDEAVDEPELLDA</sequence>
<dbReference type="SUPFAM" id="SSF110849">
    <property type="entry name" value="ParB/Sulfiredoxin"/>
    <property type="match status" value="1"/>
</dbReference>
<dbReference type="CDD" id="cd16406">
    <property type="entry name" value="ParB_N_like"/>
    <property type="match status" value="1"/>
</dbReference>
<evidence type="ECO:0000259" key="3">
    <source>
        <dbReference type="SMART" id="SM00470"/>
    </source>
</evidence>
<feature type="compositionally biased region" description="Acidic residues" evidence="2">
    <location>
        <begin position="648"/>
        <end position="664"/>
    </location>
</feature>
<dbReference type="SMART" id="SM00470">
    <property type="entry name" value="ParB"/>
    <property type="match status" value="1"/>
</dbReference>
<dbReference type="SUPFAM" id="SSF109709">
    <property type="entry name" value="KorB DNA-binding domain-like"/>
    <property type="match status" value="1"/>
</dbReference>
<dbReference type="PANTHER" id="PTHR33375">
    <property type="entry name" value="CHROMOSOME-PARTITIONING PROTEIN PARB-RELATED"/>
    <property type="match status" value="1"/>
</dbReference>
<feature type="domain" description="ParB-like N-terminal" evidence="3">
    <location>
        <begin position="5"/>
        <end position="103"/>
    </location>
</feature>
<dbReference type="InterPro" id="IPR036086">
    <property type="entry name" value="ParB/Sulfiredoxin_sf"/>
</dbReference>
<protein>
    <submittedName>
        <fullName evidence="4">ParB family chromosome partitioning protein</fullName>
    </submittedName>
</protein>
<feature type="compositionally biased region" description="Acidic residues" evidence="2">
    <location>
        <begin position="675"/>
        <end position="693"/>
    </location>
</feature>
<evidence type="ECO:0000313" key="4">
    <source>
        <dbReference type="EMBL" id="MBB3862765.1"/>
    </source>
</evidence>
<dbReference type="AlphaFoldDB" id="A0A7W5ZZ70"/>